<gene>
    <name evidence="3 5" type="primary">murQ</name>
    <name evidence="5" type="ORF">H6G14_00095</name>
</gene>
<dbReference type="Gene3D" id="3.40.50.10490">
    <property type="entry name" value="Glucose-6-phosphate isomerase like protein, domain 1"/>
    <property type="match status" value="1"/>
</dbReference>
<feature type="domain" description="SIS" evidence="4">
    <location>
        <begin position="59"/>
        <end position="222"/>
    </location>
</feature>
<accession>A0ABR8B766</accession>
<proteinExistence type="inferred from homology"/>
<dbReference type="EC" id="4.2.1.126" evidence="3"/>
<dbReference type="Pfam" id="PF22645">
    <property type="entry name" value="GKRP_SIS_N"/>
    <property type="match status" value="1"/>
</dbReference>
<reference evidence="5 6" key="1">
    <citation type="journal article" date="2020" name="ISME J.">
        <title>Comparative genomics reveals insights into cyanobacterial evolution and habitat adaptation.</title>
        <authorList>
            <person name="Chen M.Y."/>
            <person name="Teng W.K."/>
            <person name="Zhao L."/>
            <person name="Hu C.X."/>
            <person name="Zhou Y.K."/>
            <person name="Han B.P."/>
            <person name="Song L.R."/>
            <person name="Shu W.S."/>
        </authorList>
    </citation>
    <scope>NUCLEOTIDE SEQUENCE [LARGE SCALE GENOMIC DNA]</scope>
    <source>
        <strain evidence="5 6">FACHB-3921</strain>
    </source>
</reference>
<dbReference type="InterPro" id="IPR005486">
    <property type="entry name" value="Glucokinase_regulatory_CS"/>
</dbReference>
<dbReference type="InterPro" id="IPR046348">
    <property type="entry name" value="SIS_dom_sf"/>
</dbReference>
<evidence type="ECO:0000313" key="5">
    <source>
        <dbReference type="EMBL" id="MBD2249708.1"/>
    </source>
</evidence>
<comment type="miscellaneous">
    <text evidence="3">A lyase-type mechanism (elimination/hydration) is suggested for the cleavage of the lactyl ether bond of MurNAc 6-phosphate, with the formation of an alpha,beta-unsaturated aldehyde intermediate with (E)-stereochemistry, followed by the syn addition of water to give product.</text>
</comment>
<dbReference type="GO" id="GO:0016829">
    <property type="term" value="F:lyase activity"/>
    <property type="evidence" value="ECO:0007669"/>
    <property type="project" value="UniProtKB-KW"/>
</dbReference>
<dbReference type="PROSITE" id="PS01272">
    <property type="entry name" value="GCKR"/>
    <property type="match status" value="1"/>
</dbReference>
<dbReference type="HAMAP" id="MF_00068">
    <property type="entry name" value="MurQ"/>
    <property type="match status" value="1"/>
</dbReference>
<dbReference type="RefSeq" id="WP_190565142.1">
    <property type="nucleotide sequence ID" value="NZ_JACJQL010000001.1"/>
</dbReference>
<keyword evidence="2 3" id="KW-0119">Carbohydrate metabolism</keyword>
<comment type="subunit">
    <text evidence="3">Homodimer.</text>
</comment>
<dbReference type="SUPFAM" id="SSF53697">
    <property type="entry name" value="SIS domain"/>
    <property type="match status" value="1"/>
</dbReference>
<comment type="catalytic activity">
    <reaction evidence="3">
        <text>N-acetyl-D-muramate 6-phosphate + H2O = N-acetyl-D-glucosamine 6-phosphate + (R)-lactate</text>
        <dbReference type="Rhea" id="RHEA:26410"/>
        <dbReference type="ChEBI" id="CHEBI:15377"/>
        <dbReference type="ChEBI" id="CHEBI:16004"/>
        <dbReference type="ChEBI" id="CHEBI:57513"/>
        <dbReference type="ChEBI" id="CHEBI:58722"/>
        <dbReference type="EC" id="4.2.1.126"/>
    </reaction>
</comment>
<protein>
    <recommendedName>
        <fullName evidence="3">N-acetylmuramic acid 6-phosphate etherase</fullName>
        <shortName evidence="3">MurNAc-6-P etherase</shortName>
        <ecNumber evidence="3">4.2.1.126</ecNumber>
    </recommendedName>
    <alternativeName>
        <fullName evidence="3">N-acetylmuramic acid 6-phosphate hydrolase</fullName>
    </alternativeName>
    <alternativeName>
        <fullName evidence="3">N-acetylmuramic acid 6-phosphate lyase</fullName>
    </alternativeName>
</protein>
<dbReference type="PANTHER" id="PTHR10088:SF4">
    <property type="entry name" value="GLUCOKINASE REGULATORY PROTEIN"/>
    <property type="match status" value="1"/>
</dbReference>
<dbReference type="Gene3D" id="1.10.8.1080">
    <property type="match status" value="1"/>
</dbReference>
<organism evidence="5 6">
    <name type="scientific">Nostoc parmelioides FACHB-3921</name>
    <dbReference type="NCBI Taxonomy" id="2692909"/>
    <lineage>
        <taxon>Bacteria</taxon>
        <taxon>Bacillati</taxon>
        <taxon>Cyanobacteriota</taxon>
        <taxon>Cyanophyceae</taxon>
        <taxon>Nostocales</taxon>
        <taxon>Nostocaceae</taxon>
        <taxon>Nostoc</taxon>
    </lineage>
</organism>
<dbReference type="InterPro" id="IPR005488">
    <property type="entry name" value="Etherase_MurQ"/>
</dbReference>
<evidence type="ECO:0000313" key="6">
    <source>
        <dbReference type="Proteomes" id="UP000621307"/>
    </source>
</evidence>
<dbReference type="NCBIfam" id="NF003915">
    <property type="entry name" value="PRK05441.1"/>
    <property type="match status" value="1"/>
</dbReference>
<evidence type="ECO:0000256" key="3">
    <source>
        <dbReference type="HAMAP-Rule" id="MF_00068"/>
    </source>
</evidence>
<dbReference type="PANTHER" id="PTHR10088">
    <property type="entry name" value="GLUCOKINASE REGULATORY PROTEIN"/>
    <property type="match status" value="1"/>
</dbReference>
<comment type="caution">
    <text evidence="5">The sequence shown here is derived from an EMBL/GenBank/DDBJ whole genome shotgun (WGS) entry which is preliminary data.</text>
</comment>
<dbReference type="Proteomes" id="UP000621307">
    <property type="component" value="Unassembled WGS sequence"/>
</dbReference>
<dbReference type="NCBIfam" id="TIGR00274">
    <property type="entry name" value="N-acetylmuramic acid 6-phosphate etherase"/>
    <property type="match status" value="1"/>
</dbReference>
<dbReference type="PROSITE" id="PS51464">
    <property type="entry name" value="SIS"/>
    <property type="match status" value="1"/>
</dbReference>
<dbReference type="NCBIfam" id="NF009222">
    <property type="entry name" value="PRK12570.1"/>
    <property type="match status" value="1"/>
</dbReference>
<keyword evidence="6" id="KW-1185">Reference proteome</keyword>
<feature type="active site" description="Proton donor" evidence="3">
    <location>
        <position position="87"/>
    </location>
</feature>
<feature type="active site" evidence="3">
    <location>
        <position position="118"/>
    </location>
</feature>
<comment type="function">
    <text evidence="3">Specifically catalyzes the cleavage of the D-lactyl ether substituent of MurNAc 6-phosphate, producing GlcNAc 6-phosphate and D-lactate.</text>
</comment>
<comment type="pathway">
    <text evidence="3">Amino-sugar metabolism; N-acetylmuramate degradation.</text>
</comment>
<dbReference type="Pfam" id="PF20741">
    <property type="entry name" value="GKRP-like_C"/>
    <property type="match status" value="1"/>
</dbReference>
<dbReference type="InterPro" id="IPR001347">
    <property type="entry name" value="SIS_dom"/>
</dbReference>
<evidence type="ECO:0000256" key="1">
    <source>
        <dbReference type="ARBA" id="ARBA00023239"/>
    </source>
</evidence>
<dbReference type="InterPro" id="IPR040190">
    <property type="entry name" value="MURQ/GCKR"/>
</dbReference>
<evidence type="ECO:0000259" key="4">
    <source>
        <dbReference type="PROSITE" id="PS51464"/>
    </source>
</evidence>
<dbReference type="CDD" id="cd05007">
    <property type="entry name" value="SIS_Etherase"/>
    <property type="match status" value="1"/>
</dbReference>
<comment type="similarity">
    <text evidence="3">Belongs to the GCKR-like family. MurNAc-6-P etherase subfamily.</text>
</comment>
<name>A0ABR8B766_9NOSO</name>
<evidence type="ECO:0000256" key="2">
    <source>
        <dbReference type="ARBA" id="ARBA00023277"/>
    </source>
</evidence>
<sequence length="307" mass="32731">MANLQERGHLLTEQVNPLSQNLDQLSSLELVELFNSEDLKTVEAVAAAKVQIATAIEQTADRLRQGGRLFYVGAGTSGRLGVLDAAECPPTFCTPPELVQGIIAGGAGALVRSSEDLEDRAEDGDAAIAQRHITQLDVVVGITAGGTTPFVHGAINSARQRGALTIFIACVPAEQVSFTADIDIRLLTGPEILAGSTRLKAGTVTKLTLNILSTGVMVKLGKVYGNRMVDVAVTNQKLRDRALRILQDLTGLSREAAGFLLERSGKWVKLALVMHWTGLDKDAGDRLLSAHQGNLREAVTSYKNQGD</sequence>
<keyword evidence="1 3" id="KW-0456">Lyase</keyword>
<dbReference type="EMBL" id="JACJQL010000001">
    <property type="protein sequence ID" value="MBD2249708.1"/>
    <property type="molecule type" value="Genomic_DNA"/>
</dbReference>